<proteinExistence type="predicted"/>
<accession>A0A3M7PYA7</accession>
<dbReference type="EMBL" id="REGN01008359">
    <property type="protein sequence ID" value="RNA03765.1"/>
    <property type="molecule type" value="Genomic_DNA"/>
</dbReference>
<dbReference type="Proteomes" id="UP000276133">
    <property type="component" value="Unassembled WGS sequence"/>
</dbReference>
<sequence>MLKQNVKNYEYLLVKIIEVVISQKWIEKLLLLINIKLIIAWFGLNFLISEKMCLFKESNNIEGLRHLSNSKRKPINQQKKTIVVFYSDLDSSLLDLCFFKPKRTNGKAISHNKDKLNFNHASSSVSKILSRRKINEKREIKKAKIMLKSKLHSLSTELEEKEYEIITLKTENMIKQNSHIDIFPFKNYQFNLRKCLFY</sequence>
<protein>
    <submittedName>
        <fullName evidence="2">Uncharacterized protein</fullName>
    </submittedName>
</protein>
<gene>
    <name evidence="2" type="ORF">BpHYR1_022558</name>
</gene>
<evidence type="ECO:0000313" key="3">
    <source>
        <dbReference type="Proteomes" id="UP000276133"/>
    </source>
</evidence>
<keyword evidence="1" id="KW-1133">Transmembrane helix</keyword>
<evidence type="ECO:0000256" key="1">
    <source>
        <dbReference type="SAM" id="Phobius"/>
    </source>
</evidence>
<keyword evidence="1" id="KW-0472">Membrane</keyword>
<reference evidence="2 3" key="1">
    <citation type="journal article" date="2018" name="Sci. Rep.">
        <title>Genomic signatures of local adaptation to the degree of environmental predictability in rotifers.</title>
        <authorList>
            <person name="Franch-Gras L."/>
            <person name="Hahn C."/>
            <person name="Garcia-Roger E.M."/>
            <person name="Carmona M.J."/>
            <person name="Serra M."/>
            <person name="Gomez A."/>
        </authorList>
    </citation>
    <scope>NUCLEOTIDE SEQUENCE [LARGE SCALE GENOMIC DNA]</scope>
    <source>
        <strain evidence="2">HYR1</strain>
    </source>
</reference>
<organism evidence="2 3">
    <name type="scientific">Brachionus plicatilis</name>
    <name type="common">Marine rotifer</name>
    <name type="synonym">Brachionus muelleri</name>
    <dbReference type="NCBI Taxonomy" id="10195"/>
    <lineage>
        <taxon>Eukaryota</taxon>
        <taxon>Metazoa</taxon>
        <taxon>Spiralia</taxon>
        <taxon>Gnathifera</taxon>
        <taxon>Rotifera</taxon>
        <taxon>Eurotatoria</taxon>
        <taxon>Monogononta</taxon>
        <taxon>Pseudotrocha</taxon>
        <taxon>Ploima</taxon>
        <taxon>Brachionidae</taxon>
        <taxon>Brachionus</taxon>
    </lineage>
</organism>
<dbReference type="AlphaFoldDB" id="A0A3M7PYA7"/>
<feature type="transmembrane region" description="Helical" evidence="1">
    <location>
        <begin position="29"/>
        <end position="48"/>
    </location>
</feature>
<keyword evidence="3" id="KW-1185">Reference proteome</keyword>
<comment type="caution">
    <text evidence="2">The sequence shown here is derived from an EMBL/GenBank/DDBJ whole genome shotgun (WGS) entry which is preliminary data.</text>
</comment>
<evidence type="ECO:0000313" key="2">
    <source>
        <dbReference type="EMBL" id="RNA03765.1"/>
    </source>
</evidence>
<keyword evidence="1" id="KW-0812">Transmembrane</keyword>
<name>A0A3M7PYA7_BRAPC</name>